<protein>
    <submittedName>
        <fullName evidence="1">Uncharacterized protein</fullName>
    </submittedName>
</protein>
<dbReference type="Pfam" id="PF13365">
    <property type="entry name" value="Trypsin_2"/>
    <property type="match status" value="1"/>
</dbReference>
<dbReference type="GO" id="GO:0016485">
    <property type="term" value="P:protein processing"/>
    <property type="evidence" value="ECO:0007669"/>
    <property type="project" value="InterPro"/>
</dbReference>
<name>A0A8S1SGM0_9CILI</name>
<gene>
    <name evidence="1" type="ORF">PPENT_87.1.T0080157</name>
</gene>
<keyword evidence="2" id="KW-1185">Reference proteome</keyword>
<dbReference type="AlphaFoldDB" id="A0A8S1SGM0"/>
<dbReference type="PANTHER" id="PTHR21004">
    <property type="entry name" value="SERINE PROTEASE-RELATED"/>
    <property type="match status" value="1"/>
</dbReference>
<accession>A0A8S1SGM0</accession>
<organism evidence="1 2">
    <name type="scientific">Paramecium pentaurelia</name>
    <dbReference type="NCBI Taxonomy" id="43138"/>
    <lineage>
        <taxon>Eukaryota</taxon>
        <taxon>Sar</taxon>
        <taxon>Alveolata</taxon>
        <taxon>Ciliophora</taxon>
        <taxon>Intramacronucleata</taxon>
        <taxon>Oligohymenophorea</taxon>
        <taxon>Peniculida</taxon>
        <taxon>Parameciidae</taxon>
        <taxon>Paramecium</taxon>
    </lineage>
</organism>
<evidence type="ECO:0000313" key="1">
    <source>
        <dbReference type="EMBL" id="CAD8139555.1"/>
    </source>
</evidence>
<dbReference type="OrthoDB" id="10286095at2759"/>
<dbReference type="GO" id="GO:0005777">
    <property type="term" value="C:peroxisome"/>
    <property type="evidence" value="ECO:0007669"/>
    <property type="project" value="InterPro"/>
</dbReference>
<comment type="caution">
    <text evidence="1">The sequence shown here is derived from an EMBL/GenBank/DDBJ whole genome shotgun (WGS) entry which is preliminary data.</text>
</comment>
<dbReference type="Proteomes" id="UP000689195">
    <property type="component" value="Unassembled WGS sequence"/>
</dbReference>
<sequence>MILASNFVQSDFNQIGSAVIINDKKNHISYILTAQTFLISNEKGSQILVGQNQIKAYLLENFQKSLNFTLAKCQEYLQSSLNIEDFIYYKELEVGQSVYMISYQEGLFQNKPFISKGRILKLLKNDQNDNFTIITDCYIKNSLNGGGLFSEQGKLIGILQNIVNYVSEGVFCELSIFTPILLFDQLFKDLSNQKQLTDKSIEKFGLIQKLNKLPSYVQSQLGQQNPKL</sequence>
<dbReference type="GO" id="GO:0004252">
    <property type="term" value="F:serine-type endopeptidase activity"/>
    <property type="evidence" value="ECO:0007669"/>
    <property type="project" value="InterPro"/>
</dbReference>
<dbReference type="InterPro" id="IPR039245">
    <property type="entry name" value="TYSND1/DEG15"/>
</dbReference>
<reference evidence="1" key="1">
    <citation type="submission" date="2021-01" db="EMBL/GenBank/DDBJ databases">
        <authorList>
            <consortium name="Genoscope - CEA"/>
            <person name="William W."/>
        </authorList>
    </citation>
    <scope>NUCLEOTIDE SEQUENCE</scope>
</reference>
<proteinExistence type="predicted"/>
<dbReference type="PANTHER" id="PTHR21004:SF0">
    <property type="entry name" value="PEROXISOMAL LEADER PEPTIDE-PROCESSING PROTEASE"/>
    <property type="match status" value="1"/>
</dbReference>
<dbReference type="EMBL" id="CAJJDO010000008">
    <property type="protein sequence ID" value="CAD8139555.1"/>
    <property type="molecule type" value="Genomic_DNA"/>
</dbReference>
<evidence type="ECO:0000313" key="2">
    <source>
        <dbReference type="Proteomes" id="UP000689195"/>
    </source>
</evidence>